<dbReference type="PANTHER" id="PTHR35936">
    <property type="entry name" value="MEMBRANE-BOUND LYTIC MUREIN TRANSGLYCOSYLASE F"/>
    <property type="match status" value="1"/>
</dbReference>
<proteinExistence type="predicted"/>
<evidence type="ECO:0000313" key="4">
    <source>
        <dbReference type="Proteomes" id="UP001523392"/>
    </source>
</evidence>
<evidence type="ECO:0000259" key="2">
    <source>
        <dbReference type="SMART" id="SM00062"/>
    </source>
</evidence>
<dbReference type="Proteomes" id="UP001523392">
    <property type="component" value="Unassembled WGS sequence"/>
</dbReference>
<keyword evidence="1" id="KW-0732">Signal</keyword>
<dbReference type="PANTHER" id="PTHR35936:SF17">
    <property type="entry name" value="ARGININE-BINDING EXTRACELLULAR PROTEIN ARTP"/>
    <property type="match status" value="1"/>
</dbReference>
<accession>A0ABT1DA02</accession>
<dbReference type="Gene3D" id="3.40.190.10">
    <property type="entry name" value="Periplasmic binding protein-like II"/>
    <property type="match status" value="2"/>
</dbReference>
<comment type="caution">
    <text evidence="3">The sequence shown here is derived from an EMBL/GenBank/DDBJ whole genome shotgun (WGS) entry which is preliminary data.</text>
</comment>
<dbReference type="InterPro" id="IPR001638">
    <property type="entry name" value="Solute-binding_3/MltF_N"/>
</dbReference>
<feature type="domain" description="Solute-binding protein family 3/N-terminal" evidence="2">
    <location>
        <begin position="14"/>
        <end position="231"/>
    </location>
</feature>
<evidence type="ECO:0000256" key="1">
    <source>
        <dbReference type="ARBA" id="ARBA00022729"/>
    </source>
</evidence>
<dbReference type="SMART" id="SM00062">
    <property type="entry name" value="PBPb"/>
    <property type="match status" value="1"/>
</dbReference>
<reference evidence="3 4" key="1">
    <citation type="submission" date="2021-12" db="EMBL/GenBank/DDBJ databases">
        <title>Siccirubricoccus leaddurans sp. nov., a high concentration Zn2+ tolerance bacterium.</title>
        <authorList>
            <person name="Cao Y."/>
        </authorList>
    </citation>
    <scope>NUCLEOTIDE SEQUENCE [LARGE SCALE GENOMIC DNA]</scope>
    <source>
        <strain evidence="3 4">KC 17139</strain>
    </source>
</reference>
<sequence>MSPEIVAELAPTGVLRAGINMGNFLLVTGRAENGDPTGVSPSMAREIAGRLGVPVQYVQYARPSELADAAGTGAWDIGLIGAEPQRAAKIAFTAAYCEIEATYLVPPGSPITDMSQVDVKGNRIVSSAGAAYTLWLERNIRHAELILVPGGGGAAFKAFLDGKQEVYAGLRPGLLTDVETLPGSRILDGQFMAVQQAIGTAKSNSKGAAFLKAFVEEAKASGLVARFIAEHKVRGLSVAPPAA</sequence>
<dbReference type="SUPFAM" id="SSF53850">
    <property type="entry name" value="Periplasmic binding protein-like II"/>
    <property type="match status" value="1"/>
</dbReference>
<dbReference type="EMBL" id="JAFIRR010000150">
    <property type="protein sequence ID" value="MCO6418743.1"/>
    <property type="molecule type" value="Genomic_DNA"/>
</dbReference>
<name>A0ABT1DA02_9PROT</name>
<protein>
    <submittedName>
        <fullName evidence="3">Transporter substrate-binding domain-containing protein</fullName>
    </submittedName>
</protein>
<keyword evidence="4" id="KW-1185">Reference proteome</keyword>
<organism evidence="3 4">
    <name type="scientific">Siccirubricoccus soli</name>
    <dbReference type="NCBI Taxonomy" id="2899147"/>
    <lineage>
        <taxon>Bacteria</taxon>
        <taxon>Pseudomonadati</taxon>
        <taxon>Pseudomonadota</taxon>
        <taxon>Alphaproteobacteria</taxon>
        <taxon>Acetobacterales</taxon>
        <taxon>Roseomonadaceae</taxon>
        <taxon>Siccirubricoccus</taxon>
    </lineage>
</organism>
<gene>
    <name evidence="3" type="ORF">JYK14_21650</name>
</gene>
<evidence type="ECO:0000313" key="3">
    <source>
        <dbReference type="EMBL" id="MCO6418743.1"/>
    </source>
</evidence>
<dbReference type="Pfam" id="PF00497">
    <property type="entry name" value="SBP_bac_3"/>
    <property type="match status" value="1"/>
</dbReference>
<dbReference type="RefSeq" id="WP_252955371.1">
    <property type="nucleotide sequence ID" value="NZ_JAFIRR010000150.1"/>
</dbReference>